<dbReference type="InterPro" id="IPR039672">
    <property type="entry name" value="MFS_2"/>
</dbReference>
<dbReference type="CDD" id="cd17332">
    <property type="entry name" value="MFS_MelB_like"/>
    <property type="match status" value="1"/>
</dbReference>
<keyword evidence="4" id="KW-1185">Reference proteome</keyword>
<feature type="transmembrane region" description="Helical" evidence="2">
    <location>
        <begin position="204"/>
        <end position="224"/>
    </location>
</feature>
<dbReference type="PANTHER" id="PTHR11328">
    <property type="entry name" value="MAJOR FACILITATOR SUPERFAMILY DOMAIN-CONTAINING PROTEIN"/>
    <property type="match status" value="1"/>
</dbReference>
<dbReference type="GO" id="GO:0008643">
    <property type="term" value="P:carbohydrate transport"/>
    <property type="evidence" value="ECO:0007669"/>
    <property type="project" value="InterPro"/>
</dbReference>
<dbReference type="InterPro" id="IPR001927">
    <property type="entry name" value="Na/Gal_symport"/>
</dbReference>
<keyword evidence="2" id="KW-0812">Transmembrane</keyword>
<accession>A0A5C1QCK6</accession>
<dbReference type="OrthoDB" id="9764596at2"/>
<dbReference type="Gene3D" id="1.20.1250.20">
    <property type="entry name" value="MFS general substrate transporter like domains"/>
    <property type="match status" value="2"/>
</dbReference>
<feature type="transmembrane region" description="Helical" evidence="2">
    <location>
        <begin position="340"/>
        <end position="368"/>
    </location>
</feature>
<feature type="transmembrane region" description="Helical" evidence="2">
    <location>
        <begin position="313"/>
        <end position="334"/>
    </location>
</feature>
<protein>
    <submittedName>
        <fullName evidence="3">MFS transporter</fullName>
    </submittedName>
</protein>
<feature type="transmembrane region" description="Helical" evidence="2">
    <location>
        <begin position="34"/>
        <end position="58"/>
    </location>
</feature>
<dbReference type="Proteomes" id="UP000323824">
    <property type="component" value="Chromosome"/>
</dbReference>
<dbReference type="GO" id="GO:0006814">
    <property type="term" value="P:sodium ion transport"/>
    <property type="evidence" value="ECO:0007669"/>
    <property type="project" value="InterPro"/>
</dbReference>
<dbReference type="KEGG" id="sper:EW093_14425"/>
<evidence type="ECO:0000256" key="2">
    <source>
        <dbReference type="SAM" id="Phobius"/>
    </source>
</evidence>
<sequence>MSLNSTISQLRELLKIRCFNLGVTMKKLSLKTSFGFAIGDIGGNLYFSLVGFIFLFYLTDELGLSGALAGTAMMIGKIWDAISDPIVSSLSDRCKSKFGRRRPFIFWGALLLFTLLVITFSLPKFSSKVTTFIVYTIMFSLLNTSFTLVNIPYSSLQPELTDDYNETTKLTGLRMFFAIIGTLLAVLGRPIAEYFGTDNRGWTYMAVILGLIMLISSWITVFTVEESKIAKKKQKSVFLSFKEALINKEFIFALIPWVLFVTAVTVIQTSFLYYFKYIYNKEGLFELSLFGLIIVSLLSLPLWVIIAKRIDKGPSYILGMSIFSIGLILIYFLSPYSSPYTSVIIISFSGIGFSTHYIMPNAIIPDIIELDYIRSGIRREGVYYSIWNFLLKLGQALAGLVIGLTLDIVGFIPPVNGSKQIVLQSKNTLDGIAFLCGPIPVFLLIIGILVLRKYPISINYYNMIKNEKY</sequence>
<evidence type="ECO:0000256" key="1">
    <source>
        <dbReference type="ARBA" id="ARBA00009617"/>
    </source>
</evidence>
<feature type="transmembrane region" description="Helical" evidence="2">
    <location>
        <begin position="129"/>
        <end position="151"/>
    </location>
</feature>
<feature type="transmembrane region" description="Helical" evidence="2">
    <location>
        <begin position="172"/>
        <end position="192"/>
    </location>
</feature>
<comment type="similarity">
    <text evidence="1">Belongs to the sodium:galactoside symporter (TC 2.A.2) family.</text>
</comment>
<name>A0A5C1QCK6_9SPIO</name>
<feature type="transmembrane region" description="Helical" evidence="2">
    <location>
        <begin position="287"/>
        <end position="306"/>
    </location>
</feature>
<feature type="transmembrane region" description="Helical" evidence="2">
    <location>
        <begin position="389"/>
        <end position="412"/>
    </location>
</feature>
<gene>
    <name evidence="3" type="ORF">EW093_14425</name>
</gene>
<reference evidence="3 4" key="2">
    <citation type="submission" date="2019-09" db="EMBL/GenBank/DDBJ databases">
        <title>Complete Genome Sequence and Methylome Analysis of free living Spirochaetas.</title>
        <authorList>
            <person name="Leshcheva N."/>
            <person name="Mikheeva N."/>
        </authorList>
    </citation>
    <scope>NUCLEOTIDE SEQUENCE [LARGE SCALE GENOMIC DNA]</scope>
    <source>
        <strain evidence="3 4">P</strain>
    </source>
</reference>
<proteinExistence type="inferred from homology"/>
<dbReference type="SUPFAM" id="SSF103473">
    <property type="entry name" value="MFS general substrate transporter"/>
    <property type="match status" value="1"/>
</dbReference>
<dbReference type="InterPro" id="IPR036259">
    <property type="entry name" value="MFS_trans_sf"/>
</dbReference>
<organism evidence="3 4">
    <name type="scientific">Thiospirochaeta perfilievii</name>
    <dbReference type="NCBI Taxonomy" id="252967"/>
    <lineage>
        <taxon>Bacteria</taxon>
        <taxon>Pseudomonadati</taxon>
        <taxon>Spirochaetota</taxon>
        <taxon>Spirochaetia</taxon>
        <taxon>Spirochaetales</taxon>
        <taxon>Spirochaetaceae</taxon>
        <taxon>Thiospirochaeta</taxon>
    </lineage>
</organism>
<dbReference type="GO" id="GO:0005886">
    <property type="term" value="C:plasma membrane"/>
    <property type="evidence" value="ECO:0007669"/>
    <property type="project" value="TreeGrafter"/>
</dbReference>
<dbReference type="AlphaFoldDB" id="A0A5C1QCK6"/>
<feature type="transmembrane region" description="Helical" evidence="2">
    <location>
        <begin position="250"/>
        <end position="275"/>
    </location>
</feature>
<keyword evidence="2" id="KW-1133">Transmembrane helix</keyword>
<dbReference type="EMBL" id="CP035807">
    <property type="protein sequence ID" value="QEN05845.1"/>
    <property type="molecule type" value="Genomic_DNA"/>
</dbReference>
<reference evidence="3 4" key="1">
    <citation type="submission" date="2019-02" db="EMBL/GenBank/DDBJ databases">
        <authorList>
            <person name="Fomenkov A."/>
            <person name="Dubinina G."/>
            <person name="Grabovich M."/>
            <person name="Vincze T."/>
            <person name="Roberts R.J."/>
        </authorList>
    </citation>
    <scope>NUCLEOTIDE SEQUENCE [LARGE SCALE GENOMIC DNA]</scope>
    <source>
        <strain evidence="3 4">P</strain>
    </source>
</reference>
<dbReference type="NCBIfam" id="TIGR00792">
    <property type="entry name" value="gph"/>
    <property type="match status" value="1"/>
</dbReference>
<feature type="transmembrane region" description="Helical" evidence="2">
    <location>
        <begin position="104"/>
        <end position="123"/>
    </location>
</feature>
<evidence type="ECO:0000313" key="3">
    <source>
        <dbReference type="EMBL" id="QEN05845.1"/>
    </source>
</evidence>
<evidence type="ECO:0000313" key="4">
    <source>
        <dbReference type="Proteomes" id="UP000323824"/>
    </source>
</evidence>
<dbReference type="Pfam" id="PF13347">
    <property type="entry name" value="MFS_2"/>
    <property type="match status" value="1"/>
</dbReference>
<dbReference type="PANTHER" id="PTHR11328:SF24">
    <property type="entry name" value="MAJOR FACILITATOR SUPERFAMILY (MFS) PROFILE DOMAIN-CONTAINING PROTEIN"/>
    <property type="match status" value="1"/>
</dbReference>
<feature type="transmembrane region" description="Helical" evidence="2">
    <location>
        <begin position="432"/>
        <end position="451"/>
    </location>
</feature>
<dbReference type="GO" id="GO:0015293">
    <property type="term" value="F:symporter activity"/>
    <property type="evidence" value="ECO:0007669"/>
    <property type="project" value="InterPro"/>
</dbReference>
<keyword evidence="2" id="KW-0472">Membrane</keyword>